<evidence type="ECO:0008006" key="3">
    <source>
        <dbReference type="Google" id="ProtNLM"/>
    </source>
</evidence>
<dbReference type="Pfam" id="PF14552">
    <property type="entry name" value="Tautomerase_2"/>
    <property type="match status" value="1"/>
</dbReference>
<dbReference type="InterPro" id="IPR014347">
    <property type="entry name" value="Tautomerase/MIF_sf"/>
</dbReference>
<dbReference type="PANTHER" id="PTHR38460">
    <property type="entry name" value="TAUTOMERASE YOLI-RELATED"/>
    <property type="match status" value="1"/>
</dbReference>
<dbReference type="SUPFAM" id="SSF55331">
    <property type="entry name" value="Tautomerase/MIF"/>
    <property type="match status" value="1"/>
</dbReference>
<evidence type="ECO:0000313" key="1">
    <source>
        <dbReference type="EMBL" id="KAF4943868.1"/>
    </source>
</evidence>
<organism evidence="1 2">
    <name type="scientific">Fusarium gaditjirri</name>
    <dbReference type="NCBI Taxonomy" id="282569"/>
    <lineage>
        <taxon>Eukaryota</taxon>
        <taxon>Fungi</taxon>
        <taxon>Dikarya</taxon>
        <taxon>Ascomycota</taxon>
        <taxon>Pezizomycotina</taxon>
        <taxon>Sordariomycetes</taxon>
        <taxon>Hypocreomycetidae</taxon>
        <taxon>Hypocreales</taxon>
        <taxon>Nectriaceae</taxon>
        <taxon>Fusarium</taxon>
        <taxon>Fusarium nisikadoi species complex</taxon>
    </lineage>
</organism>
<reference evidence="1" key="1">
    <citation type="journal article" date="2020" name="BMC Genomics">
        <title>Correction to: Identification and distribution of gene clusters required for synthesis of sphingolipid metabolism inhibitors in diverse species of the filamentous fungus Fusarium.</title>
        <authorList>
            <person name="Kim H.S."/>
            <person name="Lohmar J.M."/>
            <person name="Busman M."/>
            <person name="Brown D.W."/>
            <person name="Naumann T.A."/>
            <person name="Divon H.H."/>
            <person name="Lysoe E."/>
            <person name="Uhlig S."/>
            <person name="Proctor R.H."/>
        </authorList>
    </citation>
    <scope>NUCLEOTIDE SEQUENCE</scope>
    <source>
        <strain evidence="1">NRRL 45417</strain>
    </source>
</reference>
<keyword evidence="2" id="KW-1185">Reference proteome</keyword>
<accession>A0A8H4SQN8</accession>
<dbReference type="OrthoDB" id="1686145at2759"/>
<dbReference type="InterPro" id="IPR037479">
    <property type="entry name" value="Tauto_MSAD"/>
</dbReference>
<evidence type="ECO:0000313" key="2">
    <source>
        <dbReference type="Proteomes" id="UP000604273"/>
    </source>
</evidence>
<gene>
    <name evidence="1" type="ORF">FGADI_13104</name>
</gene>
<comment type="caution">
    <text evidence="1">The sequence shown here is derived from an EMBL/GenBank/DDBJ whole genome shotgun (WGS) entry which is preliminary data.</text>
</comment>
<protein>
    <recommendedName>
        <fullName evidence="3">Tautomerase</fullName>
    </recommendedName>
</protein>
<dbReference type="Proteomes" id="UP000604273">
    <property type="component" value="Unassembled WGS sequence"/>
</dbReference>
<sequence>MPLVHIHLIKGSFSRDQIKIIADSIQKTMESHFNAPPLNAPPRDRYQIISQHEPYEIICEDTNLPGLPRSHKLIIVQIIQQGRSAEVKQAAYAEIMRLLKENVGLGDGDLIVSVAANTREDWSFGAGRAQFLTGEL</sequence>
<dbReference type="Gene3D" id="3.30.429.10">
    <property type="entry name" value="Macrophage Migration Inhibitory Factor"/>
    <property type="match status" value="1"/>
</dbReference>
<dbReference type="AlphaFoldDB" id="A0A8H4SQN8"/>
<dbReference type="PANTHER" id="PTHR38460:SF1">
    <property type="entry name" value="TAUTOMERASE YOLI-RELATED"/>
    <property type="match status" value="1"/>
</dbReference>
<dbReference type="EMBL" id="JABFAI010000484">
    <property type="protein sequence ID" value="KAF4943868.1"/>
    <property type="molecule type" value="Genomic_DNA"/>
</dbReference>
<proteinExistence type="predicted"/>
<reference evidence="1" key="2">
    <citation type="submission" date="2020-05" db="EMBL/GenBank/DDBJ databases">
        <authorList>
            <person name="Kim H.-S."/>
            <person name="Proctor R.H."/>
            <person name="Brown D.W."/>
        </authorList>
    </citation>
    <scope>NUCLEOTIDE SEQUENCE</scope>
    <source>
        <strain evidence="1">NRRL 45417</strain>
    </source>
</reference>
<name>A0A8H4SQN8_9HYPO</name>